<proteinExistence type="inferred from homology"/>
<protein>
    <recommendedName>
        <fullName evidence="11">Histidinol-phosphate aminotransferase</fullName>
        <ecNumber evidence="11">2.6.1.9</ecNumber>
    </recommendedName>
    <alternativeName>
        <fullName evidence="11">Imidazole acetol-phosphate transaminase</fullName>
    </alternativeName>
</protein>
<evidence type="ECO:0000313" key="14">
    <source>
        <dbReference type="Proteomes" id="UP000251842"/>
    </source>
</evidence>
<comment type="similarity">
    <text evidence="3 11">Belongs to the class-II pyridoxal-phosphate-dependent aminotransferase family. Histidinol-phosphate aminotransferase subfamily.</text>
</comment>
<comment type="cofactor">
    <cofactor evidence="1 11">
        <name>pyridoxal 5'-phosphate</name>
        <dbReference type="ChEBI" id="CHEBI:597326"/>
    </cofactor>
</comment>
<evidence type="ECO:0000256" key="9">
    <source>
        <dbReference type="ARBA" id="ARBA00023102"/>
    </source>
</evidence>
<evidence type="ECO:0000256" key="5">
    <source>
        <dbReference type="ARBA" id="ARBA00022576"/>
    </source>
</evidence>
<evidence type="ECO:0000256" key="4">
    <source>
        <dbReference type="ARBA" id="ARBA00011738"/>
    </source>
</evidence>
<keyword evidence="14" id="KW-1185">Reference proteome</keyword>
<dbReference type="GO" id="GO:0004400">
    <property type="term" value="F:histidinol-phosphate transaminase activity"/>
    <property type="evidence" value="ECO:0007669"/>
    <property type="project" value="UniProtKB-UniRule"/>
</dbReference>
<feature type="domain" description="Aminotransferase class I/classII large" evidence="12">
    <location>
        <begin position="45"/>
        <end position="353"/>
    </location>
</feature>
<evidence type="ECO:0000256" key="10">
    <source>
        <dbReference type="ARBA" id="ARBA00047481"/>
    </source>
</evidence>
<dbReference type="RefSeq" id="WP_112926402.1">
    <property type="nucleotide sequence ID" value="NZ_CP029556.1"/>
</dbReference>
<dbReference type="UniPathway" id="UPA00031">
    <property type="reaction ID" value="UER00012"/>
</dbReference>
<reference evidence="14" key="1">
    <citation type="submission" date="2018-05" db="EMBL/GenBank/DDBJ databases">
        <title>Luteimonas pekinense sp. nov., isolated from human Meibomian gland secretions, Beijing, China.</title>
        <authorList>
            <person name="Wen T."/>
            <person name="Bai H."/>
            <person name="Lv H."/>
        </authorList>
    </citation>
    <scope>NUCLEOTIDE SEQUENCE [LARGE SCALE GENOMIC DNA]</scope>
    <source>
        <strain evidence="14">83-4</strain>
    </source>
</reference>
<dbReference type="InterPro" id="IPR005861">
    <property type="entry name" value="HisP_aminotrans"/>
</dbReference>
<evidence type="ECO:0000256" key="2">
    <source>
        <dbReference type="ARBA" id="ARBA00005011"/>
    </source>
</evidence>
<comment type="catalytic activity">
    <reaction evidence="10 11">
        <text>L-histidinol phosphate + 2-oxoglutarate = 3-(imidazol-4-yl)-2-oxopropyl phosphate + L-glutamate</text>
        <dbReference type="Rhea" id="RHEA:23744"/>
        <dbReference type="ChEBI" id="CHEBI:16810"/>
        <dbReference type="ChEBI" id="CHEBI:29985"/>
        <dbReference type="ChEBI" id="CHEBI:57766"/>
        <dbReference type="ChEBI" id="CHEBI:57980"/>
        <dbReference type="EC" id="2.6.1.9"/>
    </reaction>
</comment>
<evidence type="ECO:0000256" key="7">
    <source>
        <dbReference type="ARBA" id="ARBA00022679"/>
    </source>
</evidence>
<evidence type="ECO:0000256" key="8">
    <source>
        <dbReference type="ARBA" id="ARBA00022898"/>
    </source>
</evidence>
<dbReference type="EC" id="2.6.1.9" evidence="11"/>
<dbReference type="AlphaFoldDB" id="A0A344J579"/>
<evidence type="ECO:0000256" key="6">
    <source>
        <dbReference type="ARBA" id="ARBA00022605"/>
    </source>
</evidence>
<accession>A0A344J579</accession>
<comment type="pathway">
    <text evidence="2 11">Amino-acid biosynthesis; L-histidine biosynthesis; L-histidine from 5-phospho-alpha-D-ribose 1-diphosphate: step 7/9.</text>
</comment>
<evidence type="ECO:0000259" key="12">
    <source>
        <dbReference type="Pfam" id="PF00155"/>
    </source>
</evidence>
<sequence length="361" mass="38340">MSTAERLLRDDLRGFAGYASARSLAAQGEVWLNANESARPSSEDPAGACRRYPEPQPFALVARLATLYGVDTSQLMVGRGSDEIIDLLVRAFCPPGSGRIVIAPPVFGMYAVCARLHGADVVEVPLRDSGADFSVDLDAMAEAARATKASLLFVCNPGNPTGESVEVEAISASAARLAGRCLVVVDEAYGEFAEQDSAASLITAHDNVVVLRTLSKAHALAAARVGAVIAQPEVIDLLRRVQAPYPMPAPSVAIALRALRPEALCATRVRVREAREQRGILAHALEALPGVRRVYASQGNYLLVRFEEADAVLARLLDAGIVVRDMRAMRGLDDALRITVGTPAQNRRLLKALGKTAGGAQ</sequence>
<evidence type="ECO:0000256" key="3">
    <source>
        <dbReference type="ARBA" id="ARBA00007970"/>
    </source>
</evidence>
<dbReference type="OrthoDB" id="9813612at2"/>
<feature type="modified residue" description="N6-(pyridoxal phosphate)lysine" evidence="11">
    <location>
        <position position="216"/>
    </location>
</feature>
<dbReference type="InterPro" id="IPR004839">
    <property type="entry name" value="Aminotransferase_I/II_large"/>
</dbReference>
<dbReference type="Proteomes" id="UP000251842">
    <property type="component" value="Chromosome"/>
</dbReference>
<dbReference type="PANTHER" id="PTHR42885">
    <property type="entry name" value="HISTIDINOL-PHOSPHATE AMINOTRANSFERASE-RELATED"/>
    <property type="match status" value="1"/>
</dbReference>
<name>A0A344J579_9GAMM</name>
<keyword evidence="5 11" id="KW-0032">Aminotransferase</keyword>
<dbReference type="Pfam" id="PF00155">
    <property type="entry name" value="Aminotran_1_2"/>
    <property type="match status" value="1"/>
</dbReference>
<dbReference type="HAMAP" id="MF_01023">
    <property type="entry name" value="HisC_aminotrans_2"/>
    <property type="match status" value="1"/>
</dbReference>
<dbReference type="SUPFAM" id="SSF53383">
    <property type="entry name" value="PLP-dependent transferases"/>
    <property type="match status" value="1"/>
</dbReference>
<dbReference type="NCBIfam" id="TIGR01141">
    <property type="entry name" value="hisC"/>
    <property type="match status" value="1"/>
</dbReference>
<keyword evidence="9 11" id="KW-0368">Histidine biosynthesis</keyword>
<dbReference type="GO" id="GO:0030170">
    <property type="term" value="F:pyridoxal phosphate binding"/>
    <property type="evidence" value="ECO:0007669"/>
    <property type="project" value="InterPro"/>
</dbReference>
<evidence type="ECO:0000256" key="11">
    <source>
        <dbReference type="HAMAP-Rule" id="MF_01023"/>
    </source>
</evidence>
<evidence type="ECO:0000256" key="1">
    <source>
        <dbReference type="ARBA" id="ARBA00001933"/>
    </source>
</evidence>
<organism evidence="13 14">
    <name type="scientific">Solilutibacter oculi</name>
    <dbReference type="NCBI Taxonomy" id="2698682"/>
    <lineage>
        <taxon>Bacteria</taxon>
        <taxon>Pseudomonadati</taxon>
        <taxon>Pseudomonadota</taxon>
        <taxon>Gammaproteobacteria</taxon>
        <taxon>Lysobacterales</taxon>
        <taxon>Lysobacteraceae</taxon>
        <taxon>Solilutibacter</taxon>
    </lineage>
</organism>
<dbReference type="InterPro" id="IPR015424">
    <property type="entry name" value="PyrdxlP-dep_Trfase"/>
</dbReference>
<dbReference type="Gene3D" id="3.90.1150.10">
    <property type="entry name" value="Aspartate Aminotransferase, domain 1"/>
    <property type="match status" value="1"/>
</dbReference>
<dbReference type="InterPro" id="IPR015421">
    <property type="entry name" value="PyrdxlP-dep_Trfase_major"/>
</dbReference>
<comment type="subunit">
    <text evidence="4 11">Homodimer.</text>
</comment>
<keyword evidence="8 11" id="KW-0663">Pyridoxal phosphate</keyword>
<dbReference type="InterPro" id="IPR015422">
    <property type="entry name" value="PyrdxlP-dep_Trfase_small"/>
</dbReference>
<keyword evidence="7 11" id="KW-0808">Transferase</keyword>
<dbReference type="CDD" id="cd00609">
    <property type="entry name" value="AAT_like"/>
    <property type="match status" value="1"/>
</dbReference>
<dbReference type="GO" id="GO:0000105">
    <property type="term" value="P:L-histidine biosynthetic process"/>
    <property type="evidence" value="ECO:0007669"/>
    <property type="project" value="UniProtKB-UniRule"/>
</dbReference>
<keyword evidence="6 11" id="KW-0028">Amino-acid biosynthesis</keyword>
<dbReference type="Gene3D" id="3.40.640.10">
    <property type="entry name" value="Type I PLP-dependent aspartate aminotransferase-like (Major domain)"/>
    <property type="match status" value="1"/>
</dbReference>
<dbReference type="EMBL" id="CP029556">
    <property type="protein sequence ID" value="AXA84189.1"/>
    <property type="molecule type" value="Genomic_DNA"/>
</dbReference>
<dbReference type="KEGG" id="lue:DCD74_05285"/>
<dbReference type="PANTHER" id="PTHR42885:SF2">
    <property type="entry name" value="HISTIDINOL-PHOSPHATE AMINOTRANSFERASE"/>
    <property type="match status" value="1"/>
</dbReference>
<gene>
    <name evidence="11 13" type="primary">hisC</name>
    <name evidence="13" type="ORF">DCD74_05285</name>
</gene>
<evidence type="ECO:0000313" key="13">
    <source>
        <dbReference type="EMBL" id="AXA84189.1"/>
    </source>
</evidence>